<dbReference type="GO" id="GO:0042124">
    <property type="term" value="F:1,3-beta-glucanosyltransferase activity"/>
    <property type="evidence" value="ECO:0007669"/>
    <property type="project" value="TreeGrafter"/>
</dbReference>
<evidence type="ECO:0000256" key="5">
    <source>
        <dbReference type="RuleBase" id="RU361209"/>
    </source>
</evidence>
<dbReference type="InterPro" id="IPR017853">
    <property type="entry name" value="GH"/>
</dbReference>
<dbReference type="Pfam" id="PF03198">
    <property type="entry name" value="Glyco_hydro_72"/>
    <property type="match status" value="1"/>
</dbReference>
<dbReference type="OrthoDB" id="421038at2759"/>
<keyword evidence="8" id="KW-1185">Reference proteome</keyword>
<dbReference type="FunCoup" id="A0A3N4M0B5">
    <property type="interactions" value="18"/>
</dbReference>
<dbReference type="GO" id="GO:0071970">
    <property type="term" value="P:fungal-type cell wall (1-&gt;3)-beta-D-glucan biosynthetic process"/>
    <property type="evidence" value="ECO:0007669"/>
    <property type="project" value="TreeGrafter"/>
</dbReference>
<feature type="signal peptide" evidence="5">
    <location>
        <begin position="1"/>
        <end position="19"/>
    </location>
</feature>
<feature type="chain" id="PRO_5017853674" description="1,3-beta-glucanosyltransferase" evidence="5">
    <location>
        <begin position="20"/>
        <end position="484"/>
    </location>
</feature>
<evidence type="ECO:0000256" key="1">
    <source>
        <dbReference type="ARBA" id="ARBA00004609"/>
    </source>
</evidence>
<feature type="region of interest" description="Disordered" evidence="6">
    <location>
        <begin position="424"/>
        <end position="459"/>
    </location>
</feature>
<dbReference type="PANTHER" id="PTHR31468:SF14">
    <property type="entry name" value="1,3-BETA-GLUCANOSYLTRANSFERASE GAS4"/>
    <property type="match status" value="1"/>
</dbReference>
<dbReference type="AlphaFoldDB" id="A0A3N4M0B5"/>
<dbReference type="InParanoid" id="A0A3N4M0B5"/>
<dbReference type="GO" id="GO:0031505">
    <property type="term" value="P:fungal-type cell wall organization"/>
    <property type="evidence" value="ECO:0007669"/>
    <property type="project" value="TreeGrafter"/>
</dbReference>
<comment type="subcellular location">
    <subcellularLocation>
        <location evidence="1 5">Cell membrane</location>
        <topology evidence="1 5">Lipid-anchor</topology>
        <topology evidence="1 5">GPI-anchor</topology>
    </subcellularLocation>
</comment>
<reference evidence="7 8" key="1">
    <citation type="journal article" date="2018" name="Nat. Ecol. Evol.">
        <title>Pezizomycetes genomes reveal the molecular basis of ectomycorrhizal truffle lifestyle.</title>
        <authorList>
            <person name="Murat C."/>
            <person name="Payen T."/>
            <person name="Noel B."/>
            <person name="Kuo A."/>
            <person name="Morin E."/>
            <person name="Chen J."/>
            <person name="Kohler A."/>
            <person name="Krizsan K."/>
            <person name="Balestrini R."/>
            <person name="Da Silva C."/>
            <person name="Montanini B."/>
            <person name="Hainaut M."/>
            <person name="Levati E."/>
            <person name="Barry K.W."/>
            <person name="Belfiori B."/>
            <person name="Cichocki N."/>
            <person name="Clum A."/>
            <person name="Dockter R.B."/>
            <person name="Fauchery L."/>
            <person name="Guy J."/>
            <person name="Iotti M."/>
            <person name="Le Tacon F."/>
            <person name="Lindquist E.A."/>
            <person name="Lipzen A."/>
            <person name="Malagnac F."/>
            <person name="Mello A."/>
            <person name="Molinier V."/>
            <person name="Miyauchi S."/>
            <person name="Poulain J."/>
            <person name="Riccioni C."/>
            <person name="Rubini A."/>
            <person name="Sitrit Y."/>
            <person name="Splivallo R."/>
            <person name="Traeger S."/>
            <person name="Wang M."/>
            <person name="Zifcakova L."/>
            <person name="Wipf D."/>
            <person name="Zambonelli A."/>
            <person name="Paolocci F."/>
            <person name="Nowrousian M."/>
            <person name="Ottonello S."/>
            <person name="Baldrian P."/>
            <person name="Spatafora J.W."/>
            <person name="Henrissat B."/>
            <person name="Nagy L.G."/>
            <person name="Aury J.M."/>
            <person name="Wincker P."/>
            <person name="Grigoriev I.V."/>
            <person name="Bonfante P."/>
            <person name="Martin F.M."/>
        </authorList>
    </citation>
    <scope>NUCLEOTIDE SEQUENCE [LARGE SCALE GENOMIC DNA]</scope>
    <source>
        <strain evidence="7 8">ATCC MYA-4762</strain>
    </source>
</reference>
<accession>A0A3N4M0B5</accession>
<evidence type="ECO:0000256" key="2">
    <source>
        <dbReference type="ARBA" id="ARBA00007528"/>
    </source>
</evidence>
<dbReference type="GO" id="GO:0098552">
    <property type="term" value="C:side of membrane"/>
    <property type="evidence" value="ECO:0007669"/>
    <property type="project" value="UniProtKB-KW"/>
</dbReference>
<dbReference type="EC" id="2.4.1.-" evidence="5"/>
<gene>
    <name evidence="7" type="ORF">L211DRAFT_777693</name>
</gene>
<keyword evidence="5" id="KW-0472">Membrane</keyword>
<dbReference type="SUPFAM" id="SSF51445">
    <property type="entry name" value="(Trans)glycosidases"/>
    <property type="match status" value="1"/>
</dbReference>
<evidence type="ECO:0000313" key="7">
    <source>
        <dbReference type="EMBL" id="RPB28606.1"/>
    </source>
</evidence>
<comment type="similarity">
    <text evidence="2 5">Belongs to the glycosyl hydrolase 72 family.</text>
</comment>
<evidence type="ECO:0000256" key="4">
    <source>
        <dbReference type="ARBA" id="ARBA00023180"/>
    </source>
</evidence>
<keyword evidence="4" id="KW-0325">Glycoprotein</keyword>
<proteinExistence type="inferred from homology"/>
<evidence type="ECO:0000313" key="8">
    <source>
        <dbReference type="Proteomes" id="UP000267821"/>
    </source>
</evidence>
<sequence length="484" mass="52888">MRFTTAAVWASIAVSLVSAIDTIEIKGRHFYNSKSGKPFFIKGVDYQPGGSAAVEKGSDPLSDPEKCARDIFLFQKLGINTIRVYSVDPTLNHDECMTMLAGAGIYLVLDVNTPLSNEHIYDMEPWTTYTPAYIKHVFECIEVFSGYDNTLAFLAGNEIVHTKGSELVSPKYIKSVVRDMKAYITHQIPRSIPVGYSNADHVEFRVSLAEYLACGEIGWVDFFAINSYQWCGDNTFEGSGYDVLVNDYKNYSLPIFFSEYGCNLVRPRLFQETAALFSDQMTGVFSGGLIYEYSQEPADYGIVKIASNGKDCALLGEFDTLQKVHESVPNPTIPSGATENQRPMCKDPSYYWNIAGDSELPKSFGVDYIKKGVASSGSVKWTKGKFVSLDKVPDETTYTIKDSSGKEIKDKKIEWVADVKQVIKEGGNGKETGGGDGTETSVGPLSDSSSNSTTSEDSKGGAFSLQVALGTISTAAMAVILATL</sequence>
<dbReference type="InterPro" id="IPR004886">
    <property type="entry name" value="Glucanosyltransferase"/>
</dbReference>
<comment type="function">
    <text evidence="5">Splits internally a 1,3-beta-glucan molecule and transfers the newly generated reducing end (the donor) to the non-reducing end of another 1,3-beta-glucan molecule (the acceptor) forming a 1,3-beta linkage, resulting in the elongation of 1,3-beta-glucan chains in the cell wall.</text>
</comment>
<keyword evidence="5" id="KW-0336">GPI-anchor</keyword>
<dbReference type="Gene3D" id="3.20.20.80">
    <property type="entry name" value="Glycosidases"/>
    <property type="match status" value="1"/>
</dbReference>
<evidence type="ECO:0000256" key="6">
    <source>
        <dbReference type="SAM" id="MobiDB-lite"/>
    </source>
</evidence>
<feature type="compositionally biased region" description="Low complexity" evidence="6">
    <location>
        <begin position="438"/>
        <end position="455"/>
    </location>
</feature>
<dbReference type="GO" id="GO:0005886">
    <property type="term" value="C:plasma membrane"/>
    <property type="evidence" value="ECO:0007669"/>
    <property type="project" value="UniProtKB-SubCell"/>
</dbReference>
<evidence type="ECO:0000256" key="3">
    <source>
        <dbReference type="ARBA" id="ARBA00022729"/>
    </source>
</evidence>
<dbReference type="Proteomes" id="UP000267821">
    <property type="component" value="Unassembled WGS sequence"/>
</dbReference>
<dbReference type="STRING" id="1051890.A0A3N4M0B5"/>
<dbReference type="PANTHER" id="PTHR31468">
    <property type="entry name" value="1,3-BETA-GLUCANOSYLTRANSFERASE GAS1"/>
    <property type="match status" value="1"/>
</dbReference>
<keyword evidence="5" id="KW-0808">Transferase</keyword>
<dbReference type="EMBL" id="ML121529">
    <property type="protein sequence ID" value="RPB28606.1"/>
    <property type="molecule type" value="Genomic_DNA"/>
</dbReference>
<protein>
    <recommendedName>
        <fullName evidence="5">1,3-beta-glucanosyltransferase</fullName>
        <ecNumber evidence="5">2.4.1.-</ecNumber>
    </recommendedName>
</protein>
<keyword evidence="3 5" id="KW-0732">Signal</keyword>
<organism evidence="7 8">
    <name type="scientific">Terfezia boudieri ATCC MYA-4762</name>
    <dbReference type="NCBI Taxonomy" id="1051890"/>
    <lineage>
        <taxon>Eukaryota</taxon>
        <taxon>Fungi</taxon>
        <taxon>Dikarya</taxon>
        <taxon>Ascomycota</taxon>
        <taxon>Pezizomycotina</taxon>
        <taxon>Pezizomycetes</taxon>
        <taxon>Pezizales</taxon>
        <taxon>Pezizaceae</taxon>
        <taxon>Terfezia</taxon>
    </lineage>
</organism>
<name>A0A3N4M0B5_9PEZI</name>
<keyword evidence="5" id="KW-0449">Lipoprotein</keyword>